<dbReference type="KEGG" id="ccos:Pan44_36110"/>
<reference evidence="5 6" key="1">
    <citation type="submission" date="2019-02" db="EMBL/GenBank/DDBJ databases">
        <title>Deep-cultivation of Planctomycetes and their phenomic and genomic characterization uncovers novel biology.</title>
        <authorList>
            <person name="Wiegand S."/>
            <person name="Jogler M."/>
            <person name="Boedeker C."/>
            <person name="Pinto D."/>
            <person name="Vollmers J."/>
            <person name="Rivas-Marin E."/>
            <person name="Kohn T."/>
            <person name="Peeters S.H."/>
            <person name="Heuer A."/>
            <person name="Rast P."/>
            <person name="Oberbeckmann S."/>
            <person name="Bunk B."/>
            <person name="Jeske O."/>
            <person name="Meyerdierks A."/>
            <person name="Storesund J.E."/>
            <person name="Kallscheuer N."/>
            <person name="Luecker S."/>
            <person name="Lage O.M."/>
            <person name="Pohl T."/>
            <person name="Merkel B.J."/>
            <person name="Hornburger P."/>
            <person name="Mueller R.-W."/>
            <person name="Bruemmer F."/>
            <person name="Labrenz M."/>
            <person name="Spormann A.M."/>
            <person name="Op den Camp H."/>
            <person name="Overmann J."/>
            <person name="Amann R."/>
            <person name="Jetten M.S.M."/>
            <person name="Mascher T."/>
            <person name="Medema M.H."/>
            <person name="Devos D.P."/>
            <person name="Kaster A.-K."/>
            <person name="Ovreas L."/>
            <person name="Rohde M."/>
            <person name="Galperin M.Y."/>
            <person name="Jogler C."/>
        </authorList>
    </citation>
    <scope>NUCLEOTIDE SEQUENCE [LARGE SCALE GENOMIC DNA]</scope>
    <source>
        <strain evidence="5 6">Pan44</strain>
    </source>
</reference>
<feature type="binding site" evidence="2">
    <location>
        <begin position="241"/>
        <end position="244"/>
    </location>
    <ligand>
        <name>substrate</name>
    </ligand>
</feature>
<feature type="active site" description="Nucleophile" evidence="1">
    <location>
        <position position="190"/>
    </location>
</feature>
<keyword evidence="6" id="KW-1185">Reference proteome</keyword>
<organism evidence="5 6">
    <name type="scientific">Caulifigura coniformis</name>
    <dbReference type="NCBI Taxonomy" id="2527983"/>
    <lineage>
        <taxon>Bacteria</taxon>
        <taxon>Pseudomonadati</taxon>
        <taxon>Planctomycetota</taxon>
        <taxon>Planctomycetia</taxon>
        <taxon>Planctomycetales</taxon>
        <taxon>Planctomycetaceae</taxon>
        <taxon>Caulifigura</taxon>
    </lineage>
</organism>
<dbReference type="InterPro" id="IPR000246">
    <property type="entry name" value="Peptidase_T2"/>
</dbReference>
<evidence type="ECO:0000256" key="3">
    <source>
        <dbReference type="PIRSR" id="PIRSR600246-3"/>
    </source>
</evidence>
<dbReference type="PANTHER" id="PTHR10188">
    <property type="entry name" value="L-ASPARAGINASE"/>
    <property type="match status" value="1"/>
</dbReference>
<evidence type="ECO:0000256" key="1">
    <source>
        <dbReference type="PIRSR" id="PIRSR600246-1"/>
    </source>
</evidence>
<dbReference type="GO" id="GO:0003948">
    <property type="term" value="F:N4-(beta-N-acetylglucosaminyl)-L-asparaginase activity"/>
    <property type="evidence" value="ECO:0007669"/>
    <property type="project" value="UniProtKB-EC"/>
</dbReference>
<dbReference type="PANTHER" id="PTHR10188:SF6">
    <property type="entry name" value="N(4)-(BETA-N-ACETYLGLUCOSAMINYL)-L-ASPARAGINASE"/>
    <property type="match status" value="1"/>
</dbReference>
<proteinExistence type="predicted"/>
<dbReference type="CDD" id="cd04513">
    <property type="entry name" value="Glycosylasparaginase"/>
    <property type="match status" value="1"/>
</dbReference>
<dbReference type="Pfam" id="PF01112">
    <property type="entry name" value="Asparaginase_2"/>
    <property type="match status" value="1"/>
</dbReference>
<feature type="site" description="Cleavage; by autolysis" evidence="3">
    <location>
        <begin position="189"/>
        <end position="190"/>
    </location>
</feature>
<sequence length="339" mass="36334">MIVSIGSANALHACDIAVKAVQGGADPLDGVISGISTVEDAPDELTVGYGGLPNEDGIVELDAAVMHGPTHRAGAVASVRSVRHVSRLARLVMQQTNHVLLAGDGALQFARANGFPEENLLTDRARRIWLYWLRTRSSIDDWIAPPLGEEHPHVRDFFSQRDDHNPPAPGDFARSEAEIEPAPRKRPTGTVHCSAMNAAGDISCCTSTSGLAFKIAGRVGDSPIVGAGLYVDNEVGSCGSTGRGECNLHHSTSAVAVELMRQGRTPAEAGLEMLRRIVKHTTQPNLLRPDGRPNFGLKLYLLRKDGLRAGVSIWGPSVYTVADEKGARLDPCEFLFQRA</sequence>
<dbReference type="SUPFAM" id="SSF56235">
    <property type="entry name" value="N-terminal nucleophile aminohydrolases (Ntn hydrolases)"/>
    <property type="match status" value="1"/>
</dbReference>
<feature type="region of interest" description="Disordered" evidence="4">
    <location>
        <begin position="162"/>
        <end position="188"/>
    </location>
</feature>
<dbReference type="Gene3D" id="3.60.20.30">
    <property type="entry name" value="(Glycosyl)asparaginase"/>
    <property type="match status" value="1"/>
</dbReference>
<keyword evidence="5" id="KW-0378">Hydrolase</keyword>
<evidence type="ECO:0000313" key="6">
    <source>
        <dbReference type="Proteomes" id="UP000315700"/>
    </source>
</evidence>
<evidence type="ECO:0000313" key="5">
    <source>
        <dbReference type="EMBL" id="QDT55566.1"/>
    </source>
</evidence>
<dbReference type="AlphaFoldDB" id="A0A517SHG4"/>
<dbReference type="Proteomes" id="UP000315700">
    <property type="component" value="Chromosome"/>
</dbReference>
<feature type="compositionally biased region" description="Basic and acidic residues" evidence="4">
    <location>
        <begin position="173"/>
        <end position="183"/>
    </location>
</feature>
<dbReference type="RefSeq" id="WP_197453415.1">
    <property type="nucleotide sequence ID" value="NZ_CP036271.1"/>
</dbReference>
<dbReference type="InterPro" id="IPR029055">
    <property type="entry name" value="Ntn_hydrolases_N"/>
</dbReference>
<accession>A0A517SHG4</accession>
<evidence type="ECO:0000256" key="4">
    <source>
        <dbReference type="SAM" id="MobiDB-lite"/>
    </source>
</evidence>
<dbReference type="InParanoid" id="A0A517SHG4"/>
<protein>
    <submittedName>
        <fullName evidence="5">N(4)-(Beta-N-acetylglucosaminyl)-L-asparaginase</fullName>
        <ecNumber evidence="5">3.5.1.26</ecNumber>
    </submittedName>
</protein>
<dbReference type="EC" id="3.5.1.26" evidence="5"/>
<evidence type="ECO:0000256" key="2">
    <source>
        <dbReference type="PIRSR" id="PIRSR600246-2"/>
    </source>
</evidence>
<gene>
    <name evidence="5" type="ORF">Pan44_36110</name>
</gene>
<name>A0A517SHG4_9PLAN</name>
<feature type="binding site" evidence="2">
    <location>
        <begin position="218"/>
        <end position="221"/>
    </location>
    <ligand>
        <name>substrate</name>
    </ligand>
</feature>
<dbReference type="EMBL" id="CP036271">
    <property type="protein sequence ID" value="QDT55566.1"/>
    <property type="molecule type" value="Genomic_DNA"/>
</dbReference>
<dbReference type="GO" id="GO:0005737">
    <property type="term" value="C:cytoplasm"/>
    <property type="evidence" value="ECO:0007669"/>
    <property type="project" value="TreeGrafter"/>
</dbReference>